<dbReference type="SUPFAM" id="SSF161098">
    <property type="entry name" value="MetI-like"/>
    <property type="match status" value="1"/>
</dbReference>
<keyword evidence="6 7" id="KW-0472">Membrane</keyword>
<evidence type="ECO:0000256" key="6">
    <source>
        <dbReference type="ARBA" id="ARBA00023136"/>
    </source>
</evidence>
<evidence type="ECO:0000313" key="10">
    <source>
        <dbReference type="Proteomes" id="UP000179157"/>
    </source>
</evidence>
<dbReference type="EMBL" id="MFGX01000100">
    <property type="protein sequence ID" value="OGF53618.1"/>
    <property type="molecule type" value="Genomic_DNA"/>
</dbReference>
<evidence type="ECO:0000256" key="5">
    <source>
        <dbReference type="ARBA" id="ARBA00022989"/>
    </source>
</evidence>
<dbReference type="AlphaFoldDB" id="A0A1F5UR20"/>
<feature type="transmembrane region" description="Helical" evidence="7">
    <location>
        <begin position="315"/>
        <end position="339"/>
    </location>
</feature>
<dbReference type="InterPro" id="IPR000515">
    <property type="entry name" value="MetI-like"/>
</dbReference>
<evidence type="ECO:0000313" key="9">
    <source>
        <dbReference type="EMBL" id="OGF53618.1"/>
    </source>
</evidence>
<evidence type="ECO:0000259" key="8">
    <source>
        <dbReference type="PROSITE" id="PS50928"/>
    </source>
</evidence>
<accession>A0A1F5UR20</accession>
<feature type="domain" description="ABC transmembrane type-1" evidence="8">
    <location>
        <begin position="142"/>
        <end position="343"/>
    </location>
</feature>
<protein>
    <recommendedName>
        <fullName evidence="8">ABC transmembrane type-1 domain-containing protein</fullName>
    </recommendedName>
</protein>
<dbReference type="GO" id="GO:0055085">
    <property type="term" value="P:transmembrane transport"/>
    <property type="evidence" value="ECO:0007669"/>
    <property type="project" value="InterPro"/>
</dbReference>
<feature type="transmembrane region" description="Helical" evidence="7">
    <location>
        <begin position="213"/>
        <end position="232"/>
    </location>
</feature>
<comment type="similarity">
    <text evidence="7">Belongs to the binding-protein-dependent transport system permease family.</text>
</comment>
<sequence>MGLTGFFIVAFLVLLFTFAEFIGPYNYMQSHSAYPYVPPMITRVHFDGLQPFVYGLAKKQACVIYGSKCQIQPGVWDYTEDRTKKYSIRLFVRGEPYQLFGFIPTNIHLFGSGEAAGSPGQFFAFGTDGNGHDLLSQILFGGRVTMAIAPMVILISFLLGTSIGGLSGFLSGRADTLIQRAAEIFMSLPRLALLLALAGILTHLGYIPAMVRFWSIVGLLSIVTWAPISRVIRGQFLALRESEYTQAARAVGAGSGRIIFRHIMPNIMSYLVVAATLAVPDMIILESILSFLGYGIQHPLTSWGYLLYNFQGSGFFFQIQFHAWLLIPAIFIVITVLAFNFMGDALRDAVDPYTVSEVKEGLR</sequence>
<dbReference type="Gene3D" id="1.10.3720.10">
    <property type="entry name" value="MetI-like"/>
    <property type="match status" value="1"/>
</dbReference>
<keyword evidence="5 7" id="KW-1133">Transmembrane helix</keyword>
<comment type="subcellular location">
    <subcellularLocation>
        <location evidence="1 7">Cell membrane</location>
        <topology evidence="1 7">Multi-pass membrane protein</topology>
    </subcellularLocation>
</comment>
<keyword evidence="4 7" id="KW-0812">Transmembrane</keyword>
<proteinExistence type="inferred from homology"/>
<dbReference type="CDD" id="cd06261">
    <property type="entry name" value="TM_PBP2"/>
    <property type="match status" value="1"/>
</dbReference>
<dbReference type="GO" id="GO:0005886">
    <property type="term" value="C:plasma membrane"/>
    <property type="evidence" value="ECO:0007669"/>
    <property type="project" value="UniProtKB-SubCell"/>
</dbReference>
<dbReference type="Proteomes" id="UP000179157">
    <property type="component" value="Unassembled WGS sequence"/>
</dbReference>
<feature type="transmembrane region" description="Helical" evidence="7">
    <location>
        <begin position="191"/>
        <end position="207"/>
    </location>
</feature>
<evidence type="ECO:0000256" key="4">
    <source>
        <dbReference type="ARBA" id="ARBA00022692"/>
    </source>
</evidence>
<dbReference type="InterPro" id="IPR050366">
    <property type="entry name" value="BP-dependent_transpt_permease"/>
</dbReference>
<comment type="caution">
    <text evidence="9">The sequence shown here is derived from an EMBL/GenBank/DDBJ whole genome shotgun (WGS) entry which is preliminary data.</text>
</comment>
<evidence type="ECO:0000256" key="2">
    <source>
        <dbReference type="ARBA" id="ARBA00022448"/>
    </source>
</evidence>
<dbReference type="STRING" id="1817864.A2Z21_09160"/>
<evidence type="ECO:0000256" key="7">
    <source>
        <dbReference type="RuleBase" id="RU363032"/>
    </source>
</evidence>
<dbReference type="Pfam" id="PF00528">
    <property type="entry name" value="BPD_transp_1"/>
    <property type="match status" value="1"/>
</dbReference>
<evidence type="ECO:0000256" key="1">
    <source>
        <dbReference type="ARBA" id="ARBA00004651"/>
    </source>
</evidence>
<dbReference type="PROSITE" id="PS50928">
    <property type="entry name" value="ABC_TM1"/>
    <property type="match status" value="1"/>
</dbReference>
<dbReference type="InterPro" id="IPR035906">
    <property type="entry name" value="MetI-like_sf"/>
</dbReference>
<keyword evidence="2 7" id="KW-0813">Transport</keyword>
<dbReference type="PANTHER" id="PTHR43386">
    <property type="entry name" value="OLIGOPEPTIDE TRANSPORT SYSTEM PERMEASE PROTEIN APPC"/>
    <property type="match status" value="1"/>
</dbReference>
<evidence type="ECO:0000256" key="3">
    <source>
        <dbReference type="ARBA" id="ARBA00022475"/>
    </source>
</evidence>
<keyword evidence="3" id="KW-1003">Cell membrane</keyword>
<name>A0A1F5UR20_FRAXR</name>
<feature type="transmembrane region" description="Helical" evidence="7">
    <location>
        <begin position="147"/>
        <end position="170"/>
    </location>
</feature>
<organism evidence="9 10">
    <name type="scientific">Fraserbacteria sp. (strain RBG_16_55_9)</name>
    <dbReference type="NCBI Taxonomy" id="1817864"/>
    <lineage>
        <taxon>Bacteria</taxon>
        <taxon>Candidatus Fraseribacteriota</taxon>
    </lineage>
</organism>
<gene>
    <name evidence="9" type="ORF">A2Z21_09160</name>
</gene>
<dbReference type="PANTHER" id="PTHR43386:SF23">
    <property type="entry name" value="ABC TRANSPORTER"/>
    <property type="match status" value="1"/>
</dbReference>
<feature type="transmembrane region" description="Helical" evidence="7">
    <location>
        <begin position="267"/>
        <end position="295"/>
    </location>
</feature>
<reference evidence="9 10" key="1">
    <citation type="journal article" date="2016" name="Nat. Commun.">
        <title>Thousands of microbial genomes shed light on interconnected biogeochemical processes in an aquifer system.</title>
        <authorList>
            <person name="Anantharaman K."/>
            <person name="Brown C.T."/>
            <person name="Hug L.A."/>
            <person name="Sharon I."/>
            <person name="Castelle C.J."/>
            <person name="Probst A.J."/>
            <person name="Thomas B.C."/>
            <person name="Singh A."/>
            <person name="Wilkins M.J."/>
            <person name="Karaoz U."/>
            <person name="Brodie E.L."/>
            <person name="Williams K.H."/>
            <person name="Hubbard S.S."/>
            <person name="Banfield J.F."/>
        </authorList>
    </citation>
    <scope>NUCLEOTIDE SEQUENCE [LARGE SCALE GENOMIC DNA]</scope>
    <source>
        <strain evidence="10">RBG_16_55_9</strain>
    </source>
</reference>